<gene>
    <name evidence="2" type="ORF">NF865_07900</name>
</gene>
<name>A0A9E7MWJ6_THEAG</name>
<dbReference type="EMBL" id="CP099582">
    <property type="protein sequence ID" value="USS40244.1"/>
    <property type="molecule type" value="Genomic_DNA"/>
</dbReference>
<organism evidence="2 3">
    <name type="scientific">Thermococcus aggregans</name>
    <dbReference type="NCBI Taxonomy" id="110163"/>
    <lineage>
        <taxon>Archaea</taxon>
        <taxon>Methanobacteriati</taxon>
        <taxon>Methanobacteriota</taxon>
        <taxon>Thermococci</taxon>
        <taxon>Thermococcales</taxon>
        <taxon>Thermococcaceae</taxon>
        <taxon>Thermococcus</taxon>
    </lineage>
</organism>
<keyword evidence="3" id="KW-1185">Reference proteome</keyword>
<reference evidence="2" key="1">
    <citation type="journal article" date="1998" name="Int. J. Syst. Bacteriol. 48 Pt">
        <title>Thermococcus guaymasensis sp. nov. and Thermococcus aggregans sp. nov., two novel thermophilic archaea isolated from the Guaymas Basin hydrothermal vent site.</title>
        <authorList>
            <person name="Canganella F."/>
            <person name="Jones W.J."/>
            <person name="Gambacorta A."/>
            <person name="Antranikian G."/>
        </authorList>
    </citation>
    <scope>NUCLEOTIDE SEQUENCE</scope>
    <source>
        <strain evidence="2">TY</strain>
    </source>
</reference>
<keyword evidence="1" id="KW-1133">Transmembrane helix</keyword>
<evidence type="ECO:0000256" key="1">
    <source>
        <dbReference type="SAM" id="Phobius"/>
    </source>
</evidence>
<feature type="transmembrane region" description="Helical" evidence="1">
    <location>
        <begin position="36"/>
        <end position="53"/>
    </location>
</feature>
<proteinExistence type="predicted"/>
<feature type="transmembrane region" description="Helical" evidence="1">
    <location>
        <begin position="65"/>
        <end position="88"/>
    </location>
</feature>
<feature type="transmembrane region" description="Helical" evidence="1">
    <location>
        <begin position="12"/>
        <end position="30"/>
    </location>
</feature>
<keyword evidence="1" id="KW-0472">Membrane</keyword>
<accession>A0A9E7MWJ6</accession>
<keyword evidence="1" id="KW-0812">Transmembrane</keyword>
<evidence type="ECO:0000313" key="3">
    <source>
        <dbReference type="Proteomes" id="UP001055732"/>
    </source>
</evidence>
<dbReference type="KEGG" id="tagg:NF865_07900"/>
<dbReference type="Proteomes" id="UP001055732">
    <property type="component" value="Chromosome"/>
</dbReference>
<reference evidence="2" key="2">
    <citation type="submission" date="2022-06" db="EMBL/GenBank/DDBJ databases">
        <authorList>
            <person name="Park Y.-J."/>
        </authorList>
    </citation>
    <scope>NUCLEOTIDE SEQUENCE</scope>
    <source>
        <strain evidence="2">TY</strain>
    </source>
</reference>
<evidence type="ECO:0000313" key="2">
    <source>
        <dbReference type="EMBL" id="USS40244.1"/>
    </source>
</evidence>
<dbReference type="RefSeq" id="WP_253304201.1">
    <property type="nucleotide sequence ID" value="NZ_CP099582.1"/>
</dbReference>
<sequence>MGSTFRDFVPIFGVNFLYGMLARVITATISRVSRDLLMLALVIGYVIIFTFFLQRSRDKSLKNDAILGLISMLGALLGWAITSLIVSIGG</sequence>
<dbReference type="AlphaFoldDB" id="A0A9E7MWJ6"/>
<protein>
    <submittedName>
        <fullName evidence="2">Uncharacterized protein</fullName>
    </submittedName>
</protein>